<organism evidence="2 3">
    <name type="scientific">Pseudozobellia thermophila</name>
    <dbReference type="NCBI Taxonomy" id="192903"/>
    <lineage>
        <taxon>Bacteria</taxon>
        <taxon>Pseudomonadati</taxon>
        <taxon>Bacteroidota</taxon>
        <taxon>Flavobacteriia</taxon>
        <taxon>Flavobacteriales</taxon>
        <taxon>Flavobacteriaceae</taxon>
        <taxon>Pseudozobellia</taxon>
    </lineage>
</organism>
<keyword evidence="3" id="KW-1185">Reference proteome</keyword>
<keyword evidence="1" id="KW-1133">Transmembrane helix</keyword>
<keyword evidence="1" id="KW-0812">Transmembrane</keyword>
<evidence type="ECO:0000313" key="2">
    <source>
        <dbReference type="EMBL" id="SHI84199.1"/>
    </source>
</evidence>
<sequence length="87" mass="9936">MNLYAEILGYMAILAGFYAVTKKDMGGFRLWHMISSFFYVIYGVFLESGPLIISGAIFCVIHTYHLRKLRQQQKGPKLDNHTNCPSC</sequence>
<proteinExistence type="predicted"/>
<gene>
    <name evidence="2" type="ORF">SAMN04488513_10243</name>
</gene>
<dbReference type="AlphaFoldDB" id="A0A1M6EFP3"/>
<protein>
    <submittedName>
        <fullName evidence="2">Inner membrane protein</fullName>
    </submittedName>
</protein>
<evidence type="ECO:0000256" key="1">
    <source>
        <dbReference type="SAM" id="Phobius"/>
    </source>
</evidence>
<accession>A0A1M6EFP3</accession>
<evidence type="ECO:0000313" key="3">
    <source>
        <dbReference type="Proteomes" id="UP000184543"/>
    </source>
</evidence>
<name>A0A1M6EFP3_9FLAO</name>
<dbReference type="EMBL" id="FQYU01000002">
    <property type="protein sequence ID" value="SHI84199.1"/>
    <property type="molecule type" value="Genomic_DNA"/>
</dbReference>
<keyword evidence="1" id="KW-0472">Membrane</keyword>
<dbReference type="RefSeq" id="WP_072989976.1">
    <property type="nucleotide sequence ID" value="NZ_FQYU01000002.1"/>
</dbReference>
<feature type="transmembrane region" description="Helical" evidence="1">
    <location>
        <begin position="37"/>
        <end position="64"/>
    </location>
</feature>
<dbReference type="STRING" id="192903.SAMN04488513_10243"/>
<dbReference type="OrthoDB" id="1447020at2"/>
<reference evidence="3" key="1">
    <citation type="submission" date="2016-11" db="EMBL/GenBank/DDBJ databases">
        <authorList>
            <person name="Varghese N."/>
            <person name="Submissions S."/>
        </authorList>
    </citation>
    <scope>NUCLEOTIDE SEQUENCE [LARGE SCALE GENOMIC DNA]</scope>
    <source>
        <strain evidence="3">DSM 19858</strain>
    </source>
</reference>
<dbReference type="Proteomes" id="UP000184543">
    <property type="component" value="Unassembled WGS sequence"/>
</dbReference>